<evidence type="ECO:0000313" key="3">
    <source>
        <dbReference type="Proteomes" id="UP000194632"/>
    </source>
</evidence>
<evidence type="ECO:0000313" key="2">
    <source>
        <dbReference type="EMBL" id="OUC76837.1"/>
    </source>
</evidence>
<dbReference type="InterPro" id="IPR050312">
    <property type="entry name" value="IolE/XylAMocC-like"/>
</dbReference>
<reference evidence="2 3" key="1">
    <citation type="submission" date="2017-05" db="EMBL/GenBank/DDBJ databases">
        <title>Biotechnological potential of actinobacteria isolated from South African environments.</title>
        <authorList>
            <person name="Le Roes-Hill M."/>
            <person name="Prins A."/>
            <person name="Durrell K.A."/>
        </authorList>
    </citation>
    <scope>NUCLEOTIDE SEQUENCE [LARGE SCALE GENOMIC DNA]</scope>
    <source>
        <strain evidence="2">BS2</strain>
    </source>
</reference>
<dbReference type="Gene3D" id="3.20.20.150">
    <property type="entry name" value="Divalent-metal-dependent TIM barrel enzymes"/>
    <property type="match status" value="1"/>
</dbReference>
<dbReference type="OrthoDB" id="9787068at2"/>
<dbReference type="InterPro" id="IPR013022">
    <property type="entry name" value="Xyl_isomerase-like_TIM-brl"/>
</dbReference>
<comment type="caution">
    <text evidence="2">The sequence shown here is derived from an EMBL/GenBank/DDBJ whole genome shotgun (WGS) entry which is preliminary data.</text>
</comment>
<dbReference type="InterPro" id="IPR036237">
    <property type="entry name" value="Xyl_isomerase-like_sf"/>
</dbReference>
<accession>A0A243Q651</accession>
<dbReference type="RefSeq" id="WP_086537023.1">
    <property type="nucleotide sequence ID" value="NZ_NGFO01000027.1"/>
</dbReference>
<proteinExistence type="predicted"/>
<evidence type="ECO:0000259" key="1">
    <source>
        <dbReference type="Pfam" id="PF01261"/>
    </source>
</evidence>
<organism evidence="2 3">
    <name type="scientific">Gordonia lacunae</name>
    <dbReference type="NCBI Taxonomy" id="417102"/>
    <lineage>
        <taxon>Bacteria</taxon>
        <taxon>Bacillati</taxon>
        <taxon>Actinomycetota</taxon>
        <taxon>Actinomycetes</taxon>
        <taxon>Mycobacteriales</taxon>
        <taxon>Gordoniaceae</taxon>
        <taxon>Gordonia</taxon>
    </lineage>
</organism>
<dbReference type="GO" id="GO:0016853">
    <property type="term" value="F:isomerase activity"/>
    <property type="evidence" value="ECO:0007669"/>
    <property type="project" value="UniProtKB-KW"/>
</dbReference>
<dbReference type="Pfam" id="PF01261">
    <property type="entry name" value="AP_endonuc_2"/>
    <property type="match status" value="1"/>
</dbReference>
<dbReference type="PANTHER" id="PTHR12110">
    <property type="entry name" value="HYDROXYPYRUVATE ISOMERASE"/>
    <property type="match status" value="1"/>
</dbReference>
<gene>
    <name evidence="2" type="ORF">CA982_20165</name>
</gene>
<dbReference type="SUPFAM" id="SSF51658">
    <property type="entry name" value="Xylose isomerase-like"/>
    <property type="match status" value="1"/>
</dbReference>
<feature type="domain" description="Xylose isomerase-like TIM barrel" evidence="1">
    <location>
        <begin position="24"/>
        <end position="263"/>
    </location>
</feature>
<dbReference type="AlphaFoldDB" id="A0A243Q651"/>
<dbReference type="Proteomes" id="UP000194632">
    <property type="component" value="Unassembled WGS sequence"/>
</dbReference>
<dbReference type="PANTHER" id="PTHR12110:SF52">
    <property type="entry name" value="XYLOSE ISOMERASE"/>
    <property type="match status" value="1"/>
</dbReference>
<dbReference type="EMBL" id="NGFO01000027">
    <property type="protein sequence ID" value="OUC76837.1"/>
    <property type="molecule type" value="Genomic_DNA"/>
</dbReference>
<keyword evidence="2" id="KW-0413">Isomerase</keyword>
<protein>
    <submittedName>
        <fullName evidence="2">Xylose isomerase</fullName>
    </submittedName>
</protein>
<keyword evidence="3" id="KW-1185">Reference proteome</keyword>
<dbReference type="STRING" id="417102.CA982_20165"/>
<name>A0A243Q651_9ACTN</name>
<sequence length="275" mass="29348">MELSECSLNSATIRGSSLDDVLGLAVRYGFGGVGLWRDVLDDVDLVAARARTDGAGLRVTSVCRGGMFPQPTESLRRARLDDNRRAVDQTRMLGADCLVLVCGPPLAGDLDSARGRIREGIEHLVPYAVEAGVALAVEPFHPMLAATRSAITSLREAVRLVEIIGHPQVGLAVDSYHIWWETDLREQIIGAGDRILSVQLADWCTPIDDELTSRGMPGEGDIDMAGFVADCRSAGYSGLVEVEVLSSRWWSRPAEQTVAAAAAALGAIGNPLPSS</sequence>